<comment type="caution">
    <text evidence="2">The sequence shown here is derived from an EMBL/GenBank/DDBJ whole genome shotgun (WGS) entry which is preliminary data.</text>
</comment>
<protein>
    <recommendedName>
        <fullName evidence="4">Conjugal transfer protein TraN</fullName>
    </recommendedName>
</protein>
<proteinExistence type="predicted"/>
<keyword evidence="1" id="KW-0732">Signal</keyword>
<feature type="signal peptide" evidence="1">
    <location>
        <begin position="1"/>
        <end position="22"/>
    </location>
</feature>
<evidence type="ECO:0000313" key="3">
    <source>
        <dbReference type="Proteomes" id="UP000070578"/>
    </source>
</evidence>
<dbReference type="Proteomes" id="UP000070578">
    <property type="component" value="Unassembled WGS sequence"/>
</dbReference>
<accession>A0A139BP28</accession>
<evidence type="ECO:0008006" key="4">
    <source>
        <dbReference type="Google" id="ProtNLM"/>
    </source>
</evidence>
<dbReference type="AlphaFoldDB" id="A0A139BP28"/>
<name>A0A139BP28_9PROT</name>
<evidence type="ECO:0000256" key="1">
    <source>
        <dbReference type="SAM" id="SignalP"/>
    </source>
</evidence>
<organism evidence="2 3">
    <name type="scientific">Candidatus Gallionella acididurans</name>
    <dbReference type="NCBI Taxonomy" id="1796491"/>
    <lineage>
        <taxon>Bacteria</taxon>
        <taxon>Pseudomonadati</taxon>
        <taxon>Pseudomonadota</taxon>
        <taxon>Betaproteobacteria</taxon>
        <taxon>Nitrosomonadales</taxon>
        <taxon>Gallionellaceae</taxon>
        <taxon>Gallionella</taxon>
    </lineage>
</organism>
<feature type="chain" id="PRO_5007483844" description="Conjugal transfer protein TraN" evidence="1">
    <location>
        <begin position="23"/>
        <end position="389"/>
    </location>
</feature>
<evidence type="ECO:0000313" key="2">
    <source>
        <dbReference type="EMBL" id="KXS30688.1"/>
    </source>
</evidence>
<reference evidence="2 3" key="1">
    <citation type="submission" date="2016-02" db="EMBL/GenBank/DDBJ databases">
        <authorList>
            <person name="Wen L."/>
            <person name="He K."/>
            <person name="Yang H."/>
        </authorList>
    </citation>
    <scope>NUCLEOTIDE SEQUENCE [LARGE SCALE GENOMIC DNA]</scope>
    <source>
        <strain evidence="2">ShG14-8</strain>
    </source>
</reference>
<dbReference type="EMBL" id="LSLI01000167">
    <property type="protein sequence ID" value="KXS30688.1"/>
    <property type="molecule type" value="Genomic_DNA"/>
</dbReference>
<reference evidence="2 3" key="2">
    <citation type="submission" date="2016-03" db="EMBL/GenBank/DDBJ databases">
        <title>New uncultured bacterium of the family Gallionellaceae from acid mine drainage: description and reconstruction of genome based on metagenomic analysis of microbial community.</title>
        <authorList>
            <person name="Kadnikov V."/>
            <person name="Ivasenko D."/>
            <person name="Beletsky A."/>
            <person name="Mardanov A."/>
            <person name="Danilova E."/>
            <person name="Pimenov N."/>
            <person name="Karnachuk O."/>
            <person name="Ravin N."/>
        </authorList>
    </citation>
    <scope>NUCLEOTIDE SEQUENCE [LARGE SCALE GENOMIC DNA]</scope>
    <source>
        <strain evidence="2">ShG14-8</strain>
    </source>
</reference>
<gene>
    <name evidence="2" type="ORF">AWT59_3188</name>
</gene>
<sequence>MKNKYGVLGVALLCCHAASIHAATPAEQAFLDGQAAAAAGSAAGVAATTGASFNATMNSFNPTYYSGTSTATESALFQGGNGDTKTAGSEKISACQSGAANPDAFNQQNCDAINFMAKNPSTRPRFTLNPNDPMILESRGIEANASTLAASSLPNTNTTGFSACSTTTVTAPASSITEVCNHFTTTAAGSCTVGRNVVVNANTSYQCNQTNNAFSTQTCTRQANAVVTPTYFCSISGSATGLGSQERTVTKDVYSSALRRWVKTTTTEIVPGPFDVVFGCDQGMVAMVTLTIAASAQCHWGVCNSDYPPMKLDFIPGQDAGPVSMAMARTYDGTLWDEATVSYNGATNTVTVTQGRLTVSAVPSGTAGYQNVITSSWVDGCATQEAAAL</sequence>